<reference evidence="1 2" key="1">
    <citation type="submission" date="2020-02" db="EMBL/GenBank/DDBJ databases">
        <title>Pelistega sp. NLN82 were isolated from wild rodents of the Hainan Island.</title>
        <authorList>
            <person name="Niu N."/>
            <person name="Zhou J."/>
        </authorList>
    </citation>
    <scope>NUCLEOTIDE SEQUENCE [LARGE SCALE GENOMIC DNA]</scope>
    <source>
        <strain evidence="1 2">NLN82</strain>
    </source>
</reference>
<dbReference type="AlphaFoldDB" id="A0A6L9Y6M9"/>
<name>A0A6L9Y6M9_9BURK</name>
<dbReference type="EMBL" id="JAAGYR010000012">
    <property type="protein sequence ID" value="NEN76059.1"/>
    <property type="molecule type" value="Genomic_DNA"/>
</dbReference>
<proteinExistence type="predicted"/>
<dbReference type="PANTHER" id="PTHR32305">
    <property type="match status" value="1"/>
</dbReference>
<dbReference type="Proteomes" id="UP000477651">
    <property type="component" value="Unassembled WGS sequence"/>
</dbReference>
<sequence>MDGNFIEWKFETNYAIVQPNGKVLGLLAPNGKLSWKPQNKSLWGLSFNQYNFNSNLDPNLLFAGQYYDEESGLAYNRFRYYDPETACYLNSDPIGLEGGSTPYFYVQNPLDWVDLFGLAGCNQNSIRTRVERNIATSQKARTASNINSPKVTKRTF</sequence>
<dbReference type="InterPro" id="IPR022385">
    <property type="entry name" value="Rhs_assc_core"/>
</dbReference>
<dbReference type="NCBIfam" id="TIGR03696">
    <property type="entry name" value="Rhs_assc_core"/>
    <property type="match status" value="1"/>
</dbReference>
<evidence type="ECO:0000313" key="2">
    <source>
        <dbReference type="Proteomes" id="UP000477651"/>
    </source>
</evidence>
<organism evidence="1 2">
    <name type="scientific">Pelistega ratti</name>
    <dbReference type="NCBI Taxonomy" id="2652177"/>
    <lineage>
        <taxon>Bacteria</taxon>
        <taxon>Pseudomonadati</taxon>
        <taxon>Pseudomonadota</taxon>
        <taxon>Betaproteobacteria</taxon>
        <taxon>Burkholderiales</taxon>
        <taxon>Alcaligenaceae</taxon>
        <taxon>Pelistega</taxon>
    </lineage>
</organism>
<accession>A0A6L9Y6M9</accession>
<dbReference type="Gene3D" id="2.180.10.10">
    <property type="entry name" value="RHS repeat-associated core"/>
    <property type="match status" value="1"/>
</dbReference>
<protein>
    <submittedName>
        <fullName evidence="1">RHS repeat-associated core domain-containing protein</fullName>
    </submittedName>
</protein>
<evidence type="ECO:0000313" key="1">
    <source>
        <dbReference type="EMBL" id="NEN76059.1"/>
    </source>
</evidence>
<dbReference type="PRINTS" id="PR00394">
    <property type="entry name" value="RHSPROTEIN"/>
</dbReference>
<comment type="caution">
    <text evidence="1">The sequence shown here is derived from an EMBL/GenBank/DDBJ whole genome shotgun (WGS) entry which is preliminary data.</text>
</comment>
<dbReference type="PANTHER" id="PTHR32305:SF15">
    <property type="entry name" value="PROTEIN RHSA-RELATED"/>
    <property type="match status" value="1"/>
</dbReference>
<keyword evidence="2" id="KW-1185">Reference proteome</keyword>
<dbReference type="InterPro" id="IPR050708">
    <property type="entry name" value="T6SS_VgrG/RHS"/>
</dbReference>
<gene>
    <name evidence="1" type="ORF">F9B74_06955</name>
</gene>